<dbReference type="Proteomes" id="UP000292082">
    <property type="component" value="Unassembled WGS sequence"/>
</dbReference>
<evidence type="ECO:0000313" key="2">
    <source>
        <dbReference type="Proteomes" id="UP000292082"/>
    </source>
</evidence>
<dbReference type="EMBL" id="ML145113">
    <property type="protein sequence ID" value="TBU59494.1"/>
    <property type="molecule type" value="Genomic_DNA"/>
</dbReference>
<accession>A0A4Q9PYU4</accession>
<protein>
    <submittedName>
        <fullName evidence="1">Uncharacterized protein</fullName>
    </submittedName>
</protein>
<keyword evidence="2" id="KW-1185">Reference proteome</keyword>
<organism evidence="1 2">
    <name type="scientific">Dichomitus squalens</name>
    <dbReference type="NCBI Taxonomy" id="114155"/>
    <lineage>
        <taxon>Eukaryota</taxon>
        <taxon>Fungi</taxon>
        <taxon>Dikarya</taxon>
        <taxon>Basidiomycota</taxon>
        <taxon>Agaricomycotina</taxon>
        <taxon>Agaricomycetes</taxon>
        <taxon>Polyporales</taxon>
        <taxon>Polyporaceae</taxon>
        <taxon>Dichomitus</taxon>
    </lineage>
</organism>
<reference evidence="1 2" key="1">
    <citation type="submission" date="2019-01" db="EMBL/GenBank/DDBJ databases">
        <title>Draft genome sequences of three monokaryotic isolates of the white-rot basidiomycete fungus Dichomitus squalens.</title>
        <authorList>
            <consortium name="DOE Joint Genome Institute"/>
            <person name="Lopez S.C."/>
            <person name="Andreopoulos B."/>
            <person name="Pangilinan J."/>
            <person name="Lipzen A."/>
            <person name="Riley R."/>
            <person name="Ahrendt S."/>
            <person name="Ng V."/>
            <person name="Barry K."/>
            <person name="Daum C."/>
            <person name="Grigoriev I.V."/>
            <person name="Hilden K.S."/>
            <person name="Makela M.R."/>
            <person name="de Vries R.P."/>
        </authorList>
    </citation>
    <scope>NUCLEOTIDE SEQUENCE [LARGE SCALE GENOMIC DNA]</scope>
    <source>
        <strain evidence="1 2">CBS 464.89</strain>
    </source>
</reference>
<proteinExistence type="predicted"/>
<dbReference type="AlphaFoldDB" id="A0A4Q9PYU4"/>
<name>A0A4Q9PYU4_9APHY</name>
<evidence type="ECO:0000313" key="1">
    <source>
        <dbReference type="EMBL" id="TBU59494.1"/>
    </source>
</evidence>
<gene>
    <name evidence="1" type="ORF">BD310DRAFT_924803</name>
</gene>
<sequence length="86" mass="9546">MTLGQHTPAQLARLVSIFTHARLSGVSAGTFFALNRDILCAFAIAASVPLRLWETRGVSVSGLLRTLATNEYRYTIIVDQWYWCGT</sequence>